<dbReference type="Gene3D" id="3.40.640.10">
    <property type="entry name" value="Type I PLP-dependent aspartate aminotransferase-like (Major domain)"/>
    <property type="match status" value="1"/>
</dbReference>
<dbReference type="Pfam" id="PF00155">
    <property type="entry name" value="Aminotran_1_2"/>
    <property type="match status" value="1"/>
</dbReference>
<dbReference type="OrthoDB" id="9802872at2"/>
<dbReference type="InterPro" id="IPR015421">
    <property type="entry name" value="PyrdxlP-dep_Trfase_major"/>
</dbReference>
<reference evidence="7 8" key="1">
    <citation type="submission" date="2014-09" db="EMBL/GenBank/DDBJ databases">
        <title>Draft Genome Sequence of Porphyromonas macacae COT-192_OH2859.</title>
        <authorList>
            <person name="Wallis C."/>
            <person name="Deusch O."/>
            <person name="O'Flynn C."/>
            <person name="Davis I."/>
            <person name="Horsfall A."/>
            <person name="Kirkwood N."/>
            <person name="Harris S."/>
            <person name="Eisen J.A."/>
            <person name="Coil D.A."/>
            <person name="Darling A.E."/>
            <person name="Jospin G."/>
            <person name="Alexiev A."/>
        </authorList>
    </citation>
    <scope>NUCLEOTIDE SEQUENCE [LARGE SCALE GENOMIC DNA]</scope>
    <source>
        <strain evidence="8">COT-192 OH2859</strain>
    </source>
</reference>
<dbReference type="AlphaFoldDB" id="A0A0A2E1P1"/>
<dbReference type="EMBL" id="JRFA01000027">
    <property type="protein sequence ID" value="KGN72771.1"/>
    <property type="molecule type" value="Genomic_DNA"/>
</dbReference>
<evidence type="ECO:0000259" key="6">
    <source>
        <dbReference type="Pfam" id="PF00155"/>
    </source>
</evidence>
<comment type="cofactor">
    <cofactor evidence="1">
        <name>pyridoxal 5'-phosphate</name>
        <dbReference type="ChEBI" id="CHEBI:597326"/>
    </cofactor>
</comment>
<dbReference type="InterPro" id="IPR015424">
    <property type="entry name" value="PyrdxlP-dep_Trfase"/>
</dbReference>
<dbReference type="GO" id="GO:0047804">
    <property type="term" value="F:cysteine-S-conjugate beta-lyase activity"/>
    <property type="evidence" value="ECO:0007669"/>
    <property type="project" value="UniProtKB-EC"/>
</dbReference>
<organism evidence="7 8">
    <name type="scientific">Porphyromonas macacae</name>
    <dbReference type="NCBI Taxonomy" id="28115"/>
    <lineage>
        <taxon>Bacteria</taxon>
        <taxon>Pseudomonadati</taxon>
        <taxon>Bacteroidota</taxon>
        <taxon>Bacteroidia</taxon>
        <taxon>Bacteroidales</taxon>
        <taxon>Porphyromonadaceae</taxon>
        <taxon>Porphyromonas</taxon>
    </lineage>
</organism>
<dbReference type="NCBIfam" id="TIGR04350">
    <property type="entry name" value="C_S_lyase_PatB"/>
    <property type="match status" value="1"/>
</dbReference>
<dbReference type="PANTHER" id="PTHR43525">
    <property type="entry name" value="PROTEIN MALY"/>
    <property type="match status" value="1"/>
</dbReference>
<evidence type="ECO:0000256" key="1">
    <source>
        <dbReference type="ARBA" id="ARBA00001933"/>
    </source>
</evidence>
<dbReference type="STRING" id="28115.HQ47_09350"/>
<dbReference type="PANTHER" id="PTHR43525:SF1">
    <property type="entry name" value="PROTEIN MALY"/>
    <property type="match status" value="1"/>
</dbReference>
<proteinExistence type="inferred from homology"/>
<dbReference type="Proteomes" id="UP000030103">
    <property type="component" value="Unassembled WGS sequence"/>
</dbReference>
<comment type="similarity">
    <text evidence="5">Belongs to the class-II pyridoxal-phosphate-dependent aminotransferase family. MalY/PatB cystathionine beta-lyase subfamily.</text>
</comment>
<dbReference type="InterPro" id="IPR015422">
    <property type="entry name" value="PyrdxlP-dep_Trfase_small"/>
</dbReference>
<evidence type="ECO:0000313" key="8">
    <source>
        <dbReference type="Proteomes" id="UP000030103"/>
    </source>
</evidence>
<protein>
    <recommendedName>
        <fullName evidence="2">cysteine-S-conjugate beta-lyase</fullName>
        <ecNumber evidence="2">4.4.1.13</ecNumber>
    </recommendedName>
</protein>
<evidence type="ECO:0000256" key="3">
    <source>
        <dbReference type="ARBA" id="ARBA00022898"/>
    </source>
</evidence>
<dbReference type="CDD" id="cd00609">
    <property type="entry name" value="AAT_like"/>
    <property type="match status" value="1"/>
</dbReference>
<feature type="domain" description="Aminotransferase class I/classII large" evidence="6">
    <location>
        <begin position="70"/>
        <end position="382"/>
    </location>
</feature>
<dbReference type="EC" id="4.4.1.13" evidence="2"/>
<dbReference type="InterPro" id="IPR004839">
    <property type="entry name" value="Aminotransferase_I/II_large"/>
</dbReference>
<accession>A0A0A2E1P1</accession>
<keyword evidence="8" id="KW-1185">Reference proteome</keyword>
<dbReference type="RefSeq" id="WP_036875014.1">
    <property type="nucleotide sequence ID" value="NZ_JRFA01000027.1"/>
</dbReference>
<dbReference type="InterPro" id="IPR051798">
    <property type="entry name" value="Class-II_PLP-Dep_Aminotrans"/>
</dbReference>
<evidence type="ECO:0000313" key="7">
    <source>
        <dbReference type="EMBL" id="KGN72771.1"/>
    </source>
</evidence>
<keyword evidence="4 7" id="KW-0456">Lyase</keyword>
<keyword evidence="3" id="KW-0663">Pyridoxal phosphate</keyword>
<evidence type="ECO:0000256" key="4">
    <source>
        <dbReference type="ARBA" id="ARBA00023239"/>
    </source>
</evidence>
<evidence type="ECO:0000256" key="2">
    <source>
        <dbReference type="ARBA" id="ARBA00012224"/>
    </source>
</evidence>
<gene>
    <name evidence="7" type="ORF">HQ47_09350</name>
</gene>
<evidence type="ECO:0000256" key="5">
    <source>
        <dbReference type="ARBA" id="ARBA00037974"/>
    </source>
</evidence>
<dbReference type="Gene3D" id="3.90.1150.10">
    <property type="entry name" value="Aspartate Aminotransferase, domain 1"/>
    <property type="match status" value="1"/>
</dbReference>
<dbReference type="InterPro" id="IPR027619">
    <property type="entry name" value="C-S_lyase_PatB-like"/>
</dbReference>
<comment type="caution">
    <text evidence="7">The sequence shown here is derived from an EMBL/GenBank/DDBJ whole genome shotgun (WGS) entry which is preliminary data.</text>
</comment>
<name>A0A0A2E1P1_9PORP</name>
<dbReference type="SUPFAM" id="SSF53383">
    <property type="entry name" value="PLP-dependent transferases"/>
    <property type="match status" value="1"/>
</dbReference>
<dbReference type="eggNOG" id="COG1168">
    <property type="taxonomic scope" value="Bacteria"/>
</dbReference>
<dbReference type="GO" id="GO:0030170">
    <property type="term" value="F:pyridoxal phosphate binding"/>
    <property type="evidence" value="ECO:0007669"/>
    <property type="project" value="InterPro"/>
</dbReference>
<sequence>MKYNFDTVIDRHNTNSVKYDDLQARWGRTDLLPMWVADADMASCPIVIDKLKERLEYPVLGYSLEPEGWRSAIQAWLSRRYHWKIEKEELMFIPGIVRGIAFVLVHFCKPGDKVAMLSPVYMPFFDVPKAYDIEVVQRPLKLVDGRYEVDFELLDRDTRDAKFFILSNPHNPGGRVWTPGELRRMAEICARNNCIVISDEIHADLTLPGHVHTPFASVSDTARDNSISFLSPSKAFNIPDLTSSYVVIPNKEIRRSFERFMTGGEFNIGHLFAYLAVEAAYTPEGEEWLNEFLRYIQANIDYTVDYIHRNIPGIVPMRPEASFLIFLDCRGLGLDADGINRLFVEDARLALNDGRSFGPGGEGFMRMNVACPRVTLEKALKNLSKAISNFNK</sequence>